<dbReference type="GO" id="GO:0016787">
    <property type="term" value="F:hydrolase activity"/>
    <property type="evidence" value="ECO:0007669"/>
    <property type="project" value="UniProtKB-KW"/>
</dbReference>
<gene>
    <name evidence="11" type="ORF">MBESOW_P3351</name>
</gene>
<dbReference type="GO" id="GO:0005507">
    <property type="term" value="F:copper ion binding"/>
    <property type="evidence" value="ECO:0007669"/>
    <property type="project" value="TreeGrafter"/>
</dbReference>
<evidence type="ECO:0000256" key="8">
    <source>
        <dbReference type="ARBA" id="ARBA00048968"/>
    </source>
</evidence>
<dbReference type="InterPro" id="IPR038371">
    <property type="entry name" value="Cu_polyphenol_OxRdtase_sf"/>
</dbReference>
<name>A0A401J679_SPHXE</name>
<protein>
    <recommendedName>
        <fullName evidence="10">Purine nucleoside phosphorylase</fullName>
    </recommendedName>
</protein>
<evidence type="ECO:0000256" key="5">
    <source>
        <dbReference type="ARBA" id="ARBA00022801"/>
    </source>
</evidence>
<dbReference type="Proteomes" id="UP000290975">
    <property type="component" value="Unassembled WGS sequence"/>
</dbReference>
<dbReference type="EMBL" id="BBQY01000022">
    <property type="protein sequence ID" value="GBH32090.1"/>
    <property type="molecule type" value="Genomic_DNA"/>
</dbReference>
<comment type="similarity">
    <text evidence="2 10">Belongs to the purine nucleoside phosphorylase YfiH/LACC1 family.</text>
</comment>
<dbReference type="NCBIfam" id="TIGR00726">
    <property type="entry name" value="peptidoglycan editing factor PgeF"/>
    <property type="match status" value="1"/>
</dbReference>
<keyword evidence="4" id="KW-0479">Metal-binding</keyword>
<comment type="catalytic activity">
    <reaction evidence="1">
        <text>inosine + phosphate = alpha-D-ribose 1-phosphate + hypoxanthine</text>
        <dbReference type="Rhea" id="RHEA:27646"/>
        <dbReference type="ChEBI" id="CHEBI:17368"/>
        <dbReference type="ChEBI" id="CHEBI:17596"/>
        <dbReference type="ChEBI" id="CHEBI:43474"/>
        <dbReference type="ChEBI" id="CHEBI:57720"/>
        <dbReference type="EC" id="2.4.2.1"/>
    </reaction>
    <physiologicalReaction direction="left-to-right" evidence="1">
        <dbReference type="Rhea" id="RHEA:27647"/>
    </physiologicalReaction>
</comment>
<comment type="catalytic activity">
    <reaction evidence="9">
        <text>S-methyl-5'-thioadenosine + phosphate = 5-(methylsulfanyl)-alpha-D-ribose 1-phosphate + adenine</text>
        <dbReference type="Rhea" id="RHEA:11852"/>
        <dbReference type="ChEBI" id="CHEBI:16708"/>
        <dbReference type="ChEBI" id="CHEBI:17509"/>
        <dbReference type="ChEBI" id="CHEBI:43474"/>
        <dbReference type="ChEBI" id="CHEBI:58533"/>
        <dbReference type="EC" id="2.4.2.28"/>
    </reaction>
    <physiologicalReaction direction="left-to-right" evidence="9">
        <dbReference type="Rhea" id="RHEA:11853"/>
    </physiologicalReaction>
</comment>
<evidence type="ECO:0000256" key="6">
    <source>
        <dbReference type="ARBA" id="ARBA00022833"/>
    </source>
</evidence>
<evidence type="ECO:0000256" key="9">
    <source>
        <dbReference type="ARBA" id="ARBA00049893"/>
    </source>
</evidence>
<dbReference type="GO" id="GO:0017061">
    <property type="term" value="F:S-methyl-5-thioadenosine phosphorylase activity"/>
    <property type="evidence" value="ECO:0007669"/>
    <property type="project" value="UniProtKB-EC"/>
</dbReference>
<dbReference type="CDD" id="cd16833">
    <property type="entry name" value="YfiH"/>
    <property type="match status" value="1"/>
</dbReference>
<accession>A0A401J679</accession>
<keyword evidence="3" id="KW-0808">Transferase</keyword>
<evidence type="ECO:0000313" key="12">
    <source>
        <dbReference type="Proteomes" id="UP000290975"/>
    </source>
</evidence>
<comment type="caution">
    <text evidence="11">The sequence shown here is derived from an EMBL/GenBank/DDBJ whole genome shotgun (WGS) entry which is preliminary data.</text>
</comment>
<keyword evidence="6" id="KW-0862">Zinc</keyword>
<dbReference type="STRING" id="1192759.GCA_000277525_00329"/>
<organism evidence="11 12">
    <name type="scientific">Sphingobium xenophagum</name>
    <dbReference type="NCBI Taxonomy" id="121428"/>
    <lineage>
        <taxon>Bacteria</taxon>
        <taxon>Pseudomonadati</taxon>
        <taxon>Pseudomonadota</taxon>
        <taxon>Alphaproteobacteria</taxon>
        <taxon>Sphingomonadales</taxon>
        <taxon>Sphingomonadaceae</taxon>
        <taxon>Sphingobium</taxon>
    </lineage>
</organism>
<dbReference type="SUPFAM" id="SSF64438">
    <property type="entry name" value="CNF1/YfiH-like putative cysteine hydrolases"/>
    <property type="match status" value="1"/>
</dbReference>
<reference evidence="11 12" key="1">
    <citation type="submission" date="2014-12" db="EMBL/GenBank/DDBJ databases">
        <title>Whole genome sequencing of Sphingobium xenophagum OW59.</title>
        <authorList>
            <person name="Ohta Y."/>
            <person name="Nishi S."/>
            <person name="Hatada Y."/>
        </authorList>
    </citation>
    <scope>NUCLEOTIDE SEQUENCE [LARGE SCALE GENOMIC DNA]</scope>
    <source>
        <strain evidence="11 12">OW59</strain>
    </source>
</reference>
<evidence type="ECO:0000256" key="10">
    <source>
        <dbReference type="RuleBase" id="RU361274"/>
    </source>
</evidence>
<dbReference type="Pfam" id="PF02578">
    <property type="entry name" value="Cu-oxidase_4"/>
    <property type="match status" value="1"/>
</dbReference>
<dbReference type="InterPro" id="IPR011324">
    <property type="entry name" value="Cytotoxic_necrot_fac-like_cat"/>
</dbReference>
<evidence type="ECO:0000313" key="11">
    <source>
        <dbReference type="EMBL" id="GBH32090.1"/>
    </source>
</evidence>
<dbReference type="PANTHER" id="PTHR30616">
    <property type="entry name" value="UNCHARACTERIZED PROTEIN YFIH"/>
    <property type="match status" value="1"/>
</dbReference>
<dbReference type="Gene3D" id="3.60.140.10">
    <property type="entry name" value="CNF1/YfiH-like putative cysteine hydrolases"/>
    <property type="match status" value="1"/>
</dbReference>
<dbReference type="InterPro" id="IPR003730">
    <property type="entry name" value="Cu_polyphenol_OxRdtase"/>
</dbReference>
<proteinExistence type="inferred from homology"/>
<comment type="catalytic activity">
    <reaction evidence="7">
        <text>adenosine + H2O + H(+) = inosine + NH4(+)</text>
        <dbReference type="Rhea" id="RHEA:24408"/>
        <dbReference type="ChEBI" id="CHEBI:15377"/>
        <dbReference type="ChEBI" id="CHEBI:15378"/>
        <dbReference type="ChEBI" id="CHEBI:16335"/>
        <dbReference type="ChEBI" id="CHEBI:17596"/>
        <dbReference type="ChEBI" id="CHEBI:28938"/>
        <dbReference type="EC" id="3.5.4.4"/>
    </reaction>
    <physiologicalReaction direction="left-to-right" evidence="7">
        <dbReference type="Rhea" id="RHEA:24409"/>
    </physiologicalReaction>
</comment>
<sequence>MMIDLLTAPGLHDLPHGFAGRRGGVSEGIHAGLNVGLGSQDDRAAVLRNRELARDAVMPGAALVTVHQVHSPDVVTVNAAVPDAERPAADGMVTDRPGLLLGILTADCVPVLFADRAAGVVGAAHAGWKGAIGGVTDATIAAMTALGAQRERIGCAIGPCIGRSSYEVTLDFAERFERDDADNARFFTAGRLGHVQFDIAAYVASRLAAAGVGRIDLLDEDTYSQPDRFFSYRRSCHRNEPDYGRQLSMIGLPA</sequence>
<comment type="catalytic activity">
    <reaction evidence="8">
        <text>adenosine + phosphate = alpha-D-ribose 1-phosphate + adenine</text>
        <dbReference type="Rhea" id="RHEA:27642"/>
        <dbReference type="ChEBI" id="CHEBI:16335"/>
        <dbReference type="ChEBI" id="CHEBI:16708"/>
        <dbReference type="ChEBI" id="CHEBI:43474"/>
        <dbReference type="ChEBI" id="CHEBI:57720"/>
        <dbReference type="EC" id="2.4.2.1"/>
    </reaction>
    <physiologicalReaction direction="left-to-right" evidence="8">
        <dbReference type="Rhea" id="RHEA:27643"/>
    </physiologicalReaction>
</comment>
<dbReference type="PANTHER" id="PTHR30616:SF2">
    <property type="entry name" value="PURINE NUCLEOSIDE PHOSPHORYLASE LACC1"/>
    <property type="match status" value="1"/>
</dbReference>
<evidence type="ECO:0000256" key="4">
    <source>
        <dbReference type="ARBA" id="ARBA00022723"/>
    </source>
</evidence>
<evidence type="ECO:0000256" key="7">
    <source>
        <dbReference type="ARBA" id="ARBA00047989"/>
    </source>
</evidence>
<keyword evidence="5" id="KW-0378">Hydrolase</keyword>
<evidence type="ECO:0000256" key="2">
    <source>
        <dbReference type="ARBA" id="ARBA00007353"/>
    </source>
</evidence>
<evidence type="ECO:0000256" key="1">
    <source>
        <dbReference type="ARBA" id="ARBA00000553"/>
    </source>
</evidence>
<dbReference type="AlphaFoldDB" id="A0A401J679"/>
<evidence type="ECO:0000256" key="3">
    <source>
        <dbReference type="ARBA" id="ARBA00022679"/>
    </source>
</evidence>
<keyword evidence="12" id="KW-1185">Reference proteome</keyword>